<dbReference type="InterPro" id="IPR050250">
    <property type="entry name" value="Macrolide_Exporter_MacB"/>
</dbReference>
<dbReference type="RefSeq" id="WP_089758218.1">
    <property type="nucleotide sequence ID" value="NZ_BKAT01000010.1"/>
</dbReference>
<feature type="domain" description="ABC3 transporter permease C-terminal" evidence="7">
    <location>
        <begin position="295"/>
        <end position="400"/>
    </location>
</feature>
<keyword evidence="4 6" id="KW-1133">Transmembrane helix</keyword>
<reference evidence="10" key="1">
    <citation type="submission" date="2016-10" db="EMBL/GenBank/DDBJ databases">
        <authorList>
            <person name="Varghese N."/>
            <person name="Submissions S."/>
        </authorList>
    </citation>
    <scope>NUCLEOTIDE SEQUENCE [LARGE SCALE GENOMIC DNA]</scope>
    <source>
        <strain evidence="10">DSM 23920</strain>
    </source>
</reference>
<dbReference type="STRING" id="408074.SAMN05660909_00437"/>
<feature type="transmembrane region" description="Helical" evidence="6">
    <location>
        <begin position="659"/>
        <end position="682"/>
    </location>
</feature>
<evidence type="ECO:0000256" key="1">
    <source>
        <dbReference type="ARBA" id="ARBA00004651"/>
    </source>
</evidence>
<dbReference type="EMBL" id="FNRL01000002">
    <property type="protein sequence ID" value="SEA01824.1"/>
    <property type="molecule type" value="Genomic_DNA"/>
</dbReference>
<dbReference type="PANTHER" id="PTHR30572">
    <property type="entry name" value="MEMBRANE COMPONENT OF TRANSPORTER-RELATED"/>
    <property type="match status" value="1"/>
</dbReference>
<feature type="transmembrane region" description="Helical" evidence="6">
    <location>
        <begin position="336"/>
        <end position="361"/>
    </location>
</feature>
<feature type="domain" description="ABC3 transporter permease C-terminal" evidence="7">
    <location>
        <begin position="665"/>
        <end position="778"/>
    </location>
</feature>
<sequence>MLKRYIVLAFRNLRRQRLFTFINIAGLAISMAVCLMVLVSLHETFSYDNFHPHAGRIFRVTTKVETTDGRKYHMASTPLPLGEAINAGYKDVEQVTSVYSALIDDAAANGKEIPVRAAFTNEAFFRIFGFKLKWGNANTIFADPNSIVVSDNLAQRYFGAGNPVGKVIRFSKYGNYTISGVLETPPSHSHLDFDAYASLAAVPVLEQSKALPQMLQSWDQVQGAYTYVLMKEGKGSKAINDLLAVESHRYDIMKKEKRGSLSFASQPLNKITPSQELYDDITSSPPWGKVLTEALVALGLLICACFNYINLTIVRSLQRAKEVGIQKVNGAQRWQIFLQFIIESVILCFLSFILAITMLSIARPDLRIWNAEILLLFLVFSFVTGVVAGIIPAWSLSSFQPVKVLKNMVDIKLFGGIGLRKTLIVIQFTLSIASIFFLITVARQFSYKAVVDMGFARKDILDVPLEKTNYELIKQRMLGLKDVEACTATSGVLGMPRETRFCRIRTRENKEGIEFGYYATDNDFIKTMHLTLVAGTNFPAANTDQERYIVINERAAGALGNKTPGEAIGQNVWLNDSTQVSIVGVLKNFNYQPIEVDIRPMALRFLPQEFTKLQLKMAKGDKPAQVAAVQDIWQSFNPGKEWKAEWMDESLAARNGREVVSMLSFLVFICTLIAALGLLGIVSYTSFIRRKEISVRKVLGADVISLLVLLSQNYLKLIFIAALIAMPIGILGSSFFLRIFAYRVSLGILPMALGFLGLFVLALITILSQTWATVQVNPAKNLRND</sequence>
<proteinExistence type="predicted"/>
<evidence type="ECO:0000256" key="4">
    <source>
        <dbReference type="ARBA" id="ARBA00022989"/>
    </source>
</evidence>
<keyword evidence="2" id="KW-1003">Cell membrane</keyword>
<dbReference type="AlphaFoldDB" id="A0A1H3XT90"/>
<evidence type="ECO:0000259" key="7">
    <source>
        <dbReference type="Pfam" id="PF02687"/>
    </source>
</evidence>
<feature type="transmembrane region" description="Helical" evidence="6">
    <location>
        <begin position="717"/>
        <end position="740"/>
    </location>
</feature>
<dbReference type="InterPro" id="IPR003838">
    <property type="entry name" value="ABC3_permease_C"/>
</dbReference>
<evidence type="ECO:0000256" key="2">
    <source>
        <dbReference type="ARBA" id="ARBA00022475"/>
    </source>
</evidence>
<feature type="domain" description="MacB-like periplasmic core" evidence="8">
    <location>
        <begin position="475"/>
        <end position="627"/>
    </location>
</feature>
<evidence type="ECO:0000259" key="8">
    <source>
        <dbReference type="Pfam" id="PF12704"/>
    </source>
</evidence>
<gene>
    <name evidence="9" type="ORF">SAMN05660909_00437</name>
</gene>
<keyword evidence="5 6" id="KW-0472">Membrane</keyword>
<dbReference type="OrthoDB" id="5933722at2"/>
<protein>
    <submittedName>
        <fullName evidence="9">Putative ABC transport system permease protein</fullName>
    </submittedName>
</protein>
<organism evidence="9 10">
    <name type="scientific">Chitinophaga terrae</name>
    <name type="common">ex Kim and Jung 2007</name>
    <dbReference type="NCBI Taxonomy" id="408074"/>
    <lineage>
        <taxon>Bacteria</taxon>
        <taxon>Pseudomonadati</taxon>
        <taxon>Bacteroidota</taxon>
        <taxon>Chitinophagia</taxon>
        <taxon>Chitinophagales</taxon>
        <taxon>Chitinophagaceae</taxon>
        <taxon>Chitinophaga</taxon>
    </lineage>
</organism>
<feature type="transmembrane region" description="Helical" evidence="6">
    <location>
        <begin position="417"/>
        <end position="439"/>
    </location>
</feature>
<evidence type="ECO:0000313" key="9">
    <source>
        <dbReference type="EMBL" id="SEA01824.1"/>
    </source>
</evidence>
<dbReference type="Pfam" id="PF12704">
    <property type="entry name" value="MacB_PCD"/>
    <property type="match status" value="2"/>
</dbReference>
<feature type="transmembrane region" description="Helical" evidence="6">
    <location>
        <begin position="21"/>
        <end position="41"/>
    </location>
</feature>
<keyword evidence="3 6" id="KW-0812">Transmembrane</keyword>
<feature type="transmembrane region" description="Helical" evidence="6">
    <location>
        <begin position="373"/>
        <end position="396"/>
    </location>
</feature>
<evidence type="ECO:0000256" key="5">
    <source>
        <dbReference type="ARBA" id="ARBA00023136"/>
    </source>
</evidence>
<dbReference type="GO" id="GO:0005886">
    <property type="term" value="C:plasma membrane"/>
    <property type="evidence" value="ECO:0007669"/>
    <property type="project" value="UniProtKB-SubCell"/>
</dbReference>
<dbReference type="InterPro" id="IPR025857">
    <property type="entry name" value="MacB_PCD"/>
</dbReference>
<feature type="domain" description="MacB-like periplasmic core" evidence="8">
    <location>
        <begin position="20"/>
        <end position="241"/>
    </location>
</feature>
<evidence type="ECO:0000256" key="3">
    <source>
        <dbReference type="ARBA" id="ARBA00022692"/>
    </source>
</evidence>
<dbReference type="GO" id="GO:0022857">
    <property type="term" value="F:transmembrane transporter activity"/>
    <property type="evidence" value="ECO:0007669"/>
    <property type="project" value="TreeGrafter"/>
</dbReference>
<feature type="transmembrane region" description="Helical" evidence="6">
    <location>
        <begin position="752"/>
        <end position="772"/>
    </location>
</feature>
<name>A0A1H3XT90_9BACT</name>
<dbReference type="Pfam" id="PF02687">
    <property type="entry name" value="FtsX"/>
    <property type="match status" value="2"/>
</dbReference>
<accession>A0A1H3XT90</accession>
<dbReference type="PANTHER" id="PTHR30572:SF18">
    <property type="entry name" value="ABC-TYPE MACROLIDE FAMILY EXPORT SYSTEM PERMEASE COMPONENT 2"/>
    <property type="match status" value="1"/>
</dbReference>
<dbReference type="Proteomes" id="UP000199656">
    <property type="component" value="Unassembled WGS sequence"/>
</dbReference>
<keyword evidence="10" id="KW-1185">Reference proteome</keyword>
<evidence type="ECO:0000256" key="6">
    <source>
        <dbReference type="SAM" id="Phobius"/>
    </source>
</evidence>
<comment type="subcellular location">
    <subcellularLocation>
        <location evidence="1">Cell membrane</location>
        <topology evidence="1">Multi-pass membrane protein</topology>
    </subcellularLocation>
</comment>
<evidence type="ECO:0000313" key="10">
    <source>
        <dbReference type="Proteomes" id="UP000199656"/>
    </source>
</evidence>